<evidence type="ECO:0000256" key="6">
    <source>
        <dbReference type="ARBA" id="ARBA00022989"/>
    </source>
</evidence>
<evidence type="ECO:0000256" key="2">
    <source>
        <dbReference type="ARBA" id="ARBA00022448"/>
    </source>
</evidence>
<feature type="signal peptide" evidence="10">
    <location>
        <begin position="1"/>
        <end position="34"/>
    </location>
</feature>
<evidence type="ECO:0000256" key="9">
    <source>
        <dbReference type="SAM" id="Phobius"/>
    </source>
</evidence>
<keyword evidence="6 9" id="KW-1133">Transmembrane helix</keyword>
<proteinExistence type="predicted"/>
<feature type="domain" description="Sodium/calcium exchanger membrane region" evidence="11">
    <location>
        <begin position="437"/>
        <end position="587"/>
    </location>
</feature>
<dbReference type="EMBL" id="JAHFZB010000012">
    <property type="protein sequence ID" value="KAK6483369.1"/>
    <property type="molecule type" value="Genomic_DNA"/>
</dbReference>
<evidence type="ECO:0000256" key="3">
    <source>
        <dbReference type="ARBA" id="ARBA00022449"/>
    </source>
</evidence>
<sequence>MVVGKVYRMKLNMPVKSWTAVFLVLTVLPSGVSTVKDREEDSVRTSRQQHAENGLGGNNTGMSIPGESQNSSTHECRDVMKQKPSKQCWFIKHTKDCEFSDGYINYLQGAFCSFPHSLFPLAVTLYAVWLLYLFVVLGIAASEFFCPNLAAISTSLKLTHNVAVSFAGVCEGGADNRFMSWQVLYMLIITSQGKLNPRFGRVCPTVVAVALVKFTVAVPPWGASFTWFFWTFLILYLWESSQVLGKNGRNQGKRVYVLYGQTIHNQQKNRFPFKSSYTEPELPSDSEDATPSIFNGSIRDDGTSEYQPLLPFTESTCQIFINSINPIDSRKWRRKRWLWRAAKVVQVPLEVVLLLTVPVVDPDKDDHNWKRPLNCLHLLTGPLVCVLTFKSGQYGLLNIEGEFPVWALVLLIGVFLSAISFLTTSNQQPPRLHCAFSLLGFVVSAMWINTAATEVVSILRTFGVVFDLSNTVLGLTLLAWGNSIGDCFSDITMARQGYPRMAMAACFGGIIFNMLFGVGLGCLFQMFNGDSIVKLEPDGLLVWVLAGALGLSLVLSFILVPAQCFHLGRSYGIFLLLFYLVFLLVALLTEFKVIELRGSP</sequence>
<feature type="compositionally biased region" description="Polar residues" evidence="8">
    <location>
        <begin position="60"/>
        <end position="73"/>
    </location>
</feature>
<feature type="transmembrane region" description="Helical" evidence="9">
    <location>
        <begin position="501"/>
        <end position="527"/>
    </location>
</feature>
<accession>A0ABR0ZEZ0</accession>
<evidence type="ECO:0000256" key="10">
    <source>
        <dbReference type="SAM" id="SignalP"/>
    </source>
</evidence>
<organism evidence="12 13">
    <name type="scientific">Huso huso</name>
    <name type="common">Beluga</name>
    <name type="synonym">Acipenser huso</name>
    <dbReference type="NCBI Taxonomy" id="61971"/>
    <lineage>
        <taxon>Eukaryota</taxon>
        <taxon>Metazoa</taxon>
        <taxon>Chordata</taxon>
        <taxon>Craniata</taxon>
        <taxon>Vertebrata</taxon>
        <taxon>Euteleostomi</taxon>
        <taxon>Actinopterygii</taxon>
        <taxon>Chondrostei</taxon>
        <taxon>Acipenseriformes</taxon>
        <taxon>Acipenseridae</taxon>
        <taxon>Huso</taxon>
    </lineage>
</organism>
<dbReference type="PANTHER" id="PTHR12266:SF0">
    <property type="entry name" value="MITOCHONDRIAL SODIUM_CALCIUM EXCHANGER PROTEIN"/>
    <property type="match status" value="1"/>
</dbReference>
<keyword evidence="7 9" id="KW-0472">Membrane</keyword>
<dbReference type="InterPro" id="IPR051359">
    <property type="entry name" value="CaCA_antiporter"/>
</dbReference>
<feature type="transmembrane region" description="Helical" evidence="9">
    <location>
        <begin position="227"/>
        <end position="245"/>
    </location>
</feature>
<keyword evidence="2" id="KW-0813">Transport</keyword>
<keyword evidence="4" id="KW-0109">Calcium transport</keyword>
<keyword evidence="10" id="KW-0732">Signal</keyword>
<feature type="transmembrane region" description="Helical" evidence="9">
    <location>
        <begin position="403"/>
        <end position="422"/>
    </location>
</feature>
<protein>
    <submittedName>
        <fullName evidence="12">Mitochondrial sodium/calcium exchanger protein</fullName>
    </submittedName>
</protein>
<dbReference type="PANTHER" id="PTHR12266">
    <property type="entry name" value="NA+/CA2+ K+ INDEPENDENT EXCHANGER"/>
    <property type="match status" value="1"/>
</dbReference>
<evidence type="ECO:0000256" key="4">
    <source>
        <dbReference type="ARBA" id="ARBA00022568"/>
    </source>
</evidence>
<dbReference type="InterPro" id="IPR004837">
    <property type="entry name" value="NaCa_Exmemb"/>
</dbReference>
<feature type="transmembrane region" description="Helical" evidence="9">
    <location>
        <begin position="434"/>
        <end position="452"/>
    </location>
</feature>
<feature type="transmembrane region" description="Helical" evidence="9">
    <location>
        <begin position="458"/>
        <end position="480"/>
    </location>
</feature>
<evidence type="ECO:0000256" key="1">
    <source>
        <dbReference type="ARBA" id="ARBA00004141"/>
    </source>
</evidence>
<keyword evidence="4" id="KW-0106">Calcium</keyword>
<evidence type="ECO:0000259" key="11">
    <source>
        <dbReference type="Pfam" id="PF01699"/>
    </source>
</evidence>
<keyword evidence="5 9" id="KW-0812">Transmembrane</keyword>
<keyword evidence="13" id="KW-1185">Reference proteome</keyword>
<keyword evidence="3" id="KW-0050">Antiport</keyword>
<evidence type="ECO:0000256" key="8">
    <source>
        <dbReference type="SAM" id="MobiDB-lite"/>
    </source>
</evidence>
<keyword evidence="4" id="KW-0406">Ion transport</keyword>
<feature type="region of interest" description="Disordered" evidence="8">
    <location>
        <begin position="36"/>
        <end position="77"/>
    </location>
</feature>
<name>A0ABR0ZEZ0_HUSHU</name>
<feature type="transmembrane region" description="Helical" evidence="9">
    <location>
        <begin position="337"/>
        <end position="360"/>
    </location>
</feature>
<evidence type="ECO:0000256" key="7">
    <source>
        <dbReference type="ARBA" id="ARBA00023136"/>
    </source>
</evidence>
<feature type="transmembrane region" description="Helical" evidence="9">
    <location>
        <begin position="572"/>
        <end position="594"/>
    </location>
</feature>
<feature type="transmembrane region" description="Helical" evidence="9">
    <location>
        <begin position="118"/>
        <end position="140"/>
    </location>
</feature>
<dbReference type="Gene3D" id="1.20.1420.30">
    <property type="entry name" value="NCX, central ion-binding region"/>
    <property type="match status" value="1"/>
</dbReference>
<evidence type="ECO:0000313" key="13">
    <source>
        <dbReference type="Proteomes" id="UP001369086"/>
    </source>
</evidence>
<reference evidence="12 13" key="1">
    <citation type="submission" date="2021-05" db="EMBL/GenBank/DDBJ databases">
        <authorList>
            <person name="Zahm M."/>
            <person name="Klopp C."/>
            <person name="Cabau C."/>
            <person name="Kuhl H."/>
            <person name="Suciu R."/>
            <person name="Ciorpac M."/>
            <person name="Holostenco D."/>
            <person name="Gessner J."/>
            <person name="Wuertz S."/>
            <person name="Hohne C."/>
            <person name="Stock M."/>
            <person name="Gislard M."/>
            <person name="Lluch J."/>
            <person name="Milhes M."/>
            <person name="Lampietro C."/>
            <person name="Lopez Roques C."/>
            <person name="Donnadieu C."/>
            <person name="Du K."/>
            <person name="Schartl M."/>
            <person name="Guiguen Y."/>
        </authorList>
    </citation>
    <scope>NUCLEOTIDE SEQUENCE [LARGE SCALE GENOMIC DNA]</scope>
    <source>
        <strain evidence="12">Hh-F2</strain>
        <tissue evidence="12">Blood</tissue>
    </source>
</reference>
<evidence type="ECO:0000313" key="12">
    <source>
        <dbReference type="EMBL" id="KAK6483369.1"/>
    </source>
</evidence>
<dbReference type="InterPro" id="IPR044880">
    <property type="entry name" value="NCX_ion-bd_dom_sf"/>
</dbReference>
<feature type="transmembrane region" description="Helical" evidence="9">
    <location>
        <begin position="539"/>
        <end position="560"/>
    </location>
</feature>
<comment type="caution">
    <text evidence="12">The sequence shown here is derived from an EMBL/GenBank/DDBJ whole genome shotgun (WGS) entry which is preliminary data.</text>
</comment>
<comment type="subcellular location">
    <subcellularLocation>
        <location evidence="1">Membrane</location>
        <topology evidence="1">Multi-pass membrane protein</topology>
    </subcellularLocation>
</comment>
<dbReference type="Proteomes" id="UP001369086">
    <property type="component" value="Unassembled WGS sequence"/>
</dbReference>
<dbReference type="Pfam" id="PF01699">
    <property type="entry name" value="Na_Ca_ex"/>
    <property type="match status" value="1"/>
</dbReference>
<feature type="chain" id="PRO_5047363927" evidence="10">
    <location>
        <begin position="35"/>
        <end position="600"/>
    </location>
</feature>
<gene>
    <name evidence="12" type="ORF">HHUSO_G14861</name>
</gene>
<evidence type="ECO:0000256" key="5">
    <source>
        <dbReference type="ARBA" id="ARBA00022692"/>
    </source>
</evidence>